<name>A0A645D578_9ZZZZ</name>
<dbReference type="AlphaFoldDB" id="A0A645D578"/>
<accession>A0A645D578</accession>
<organism evidence="1">
    <name type="scientific">bioreactor metagenome</name>
    <dbReference type="NCBI Taxonomy" id="1076179"/>
    <lineage>
        <taxon>unclassified sequences</taxon>
        <taxon>metagenomes</taxon>
        <taxon>ecological metagenomes</taxon>
    </lineage>
</organism>
<sequence>MQQKRAAADAARLRLHQRQHHLHRNRRIDGTAARLEHDVARLGGQRIGGSHGELRGRPTRLFGIARGAFGLIGGRGELEGLRACGGAGGGAGTGTQQQAGSGCDGKQYANVSMRGRGHDVSLKSDGRWLHPT</sequence>
<evidence type="ECO:0000313" key="1">
    <source>
        <dbReference type="EMBL" id="MPM84375.1"/>
    </source>
</evidence>
<proteinExistence type="predicted"/>
<reference evidence="1" key="1">
    <citation type="submission" date="2019-08" db="EMBL/GenBank/DDBJ databases">
        <authorList>
            <person name="Kucharzyk K."/>
            <person name="Murdoch R.W."/>
            <person name="Higgins S."/>
            <person name="Loffler F."/>
        </authorList>
    </citation>
    <scope>NUCLEOTIDE SEQUENCE</scope>
</reference>
<dbReference type="EMBL" id="VSSQ01032942">
    <property type="protein sequence ID" value="MPM84375.1"/>
    <property type="molecule type" value="Genomic_DNA"/>
</dbReference>
<gene>
    <name evidence="1" type="ORF">SDC9_131446</name>
</gene>
<protein>
    <submittedName>
        <fullName evidence="1">Uncharacterized protein</fullName>
    </submittedName>
</protein>
<comment type="caution">
    <text evidence="1">The sequence shown here is derived from an EMBL/GenBank/DDBJ whole genome shotgun (WGS) entry which is preliminary data.</text>
</comment>